<keyword evidence="1" id="KW-0812">Transmembrane</keyword>
<accession>A0A6C0LZU5</accession>
<feature type="transmembrane region" description="Helical" evidence="1">
    <location>
        <begin position="73"/>
        <end position="91"/>
    </location>
</feature>
<dbReference type="AlphaFoldDB" id="A0A6C0LZU5"/>
<dbReference type="EMBL" id="MN740609">
    <property type="protein sequence ID" value="QHU35555.1"/>
    <property type="molecule type" value="Genomic_DNA"/>
</dbReference>
<evidence type="ECO:0000256" key="1">
    <source>
        <dbReference type="SAM" id="Phobius"/>
    </source>
</evidence>
<keyword evidence="1" id="KW-0472">Membrane</keyword>
<proteinExistence type="predicted"/>
<sequence>MDAIDSLPNDDGHEETPDELNILNEYFAKASKSTTSMDHNVSSAFHMTILFLALANPLTDKLMELVPHMGTSLVRMGVKLILFFIVSYILIARS</sequence>
<protein>
    <submittedName>
        <fullName evidence="2">Uncharacterized protein</fullName>
    </submittedName>
</protein>
<feature type="transmembrane region" description="Helical" evidence="1">
    <location>
        <begin position="41"/>
        <end position="58"/>
    </location>
</feature>
<organism evidence="2">
    <name type="scientific">viral metagenome</name>
    <dbReference type="NCBI Taxonomy" id="1070528"/>
    <lineage>
        <taxon>unclassified sequences</taxon>
        <taxon>metagenomes</taxon>
        <taxon>organismal metagenomes</taxon>
    </lineage>
</organism>
<keyword evidence="1" id="KW-1133">Transmembrane helix</keyword>
<reference evidence="2" key="1">
    <citation type="journal article" date="2020" name="Nature">
        <title>Giant virus diversity and host interactions through global metagenomics.</title>
        <authorList>
            <person name="Schulz F."/>
            <person name="Roux S."/>
            <person name="Paez-Espino D."/>
            <person name="Jungbluth S."/>
            <person name="Walsh D.A."/>
            <person name="Denef V.J."/>
            <person name="McMahon K.D."/>
            <person name="Konstantinidis K.T."/>
            <person name="Eloe-Fadrosh E.A."/>
            <person name="Kyrpides N.C."/>
            <person name="Woyke T."/>
        </authorList>
    </citation>
    <scope>NUCLEOTIDE SEQUENCE</scope>
    <source>
        <strain evidence="2">GVMAG-S-1029409-49</strain>
    </source>
</reference>
<name>A0A6C0LZU5_9ZZZZ</name>
<evidence type="ECO:0000313" key="2">
    <source>
        <dbReference type="EMBL" id="QHU35555.1"/>
    </source>
</evidence>